<dbReference type="PANTHER" id="PTHR45763:SF46">
    <property type="entry name" value="AB HYDROLASE-1 DOMAIN-CONTAINING PROTEIN"/>
    <property type="match status" value="1"/>
</dbReference>
<dbReference type="Gene3D" id="3.40.50.1820">
    <property type="entry name" value="alpha/beta hydrolase"/>
    <property type="match status" value="1"/>
</dbReference>
<evidence type="ECO:0000313" key="3">
    <source>
        <dbReference type="Proteomes" id="UP000800093"/>
    </source>
</evidence>
<dbReference type="InterPro" id="IPR000073">
    <property type="entry name" value="AB_hydrolase_1"/>
</dbReference>
<keyword evidence="3" id="KW-1185">Reference proteome</keyword>
<protein>
    <submittedName>
        <fullName evidence="2">Alpha/beta hydrolase fold protein</fullName>
    </submittedName>
</protein>
<evidence type="ECO:0000313" key="2">
    <source>
        <dbReference type="EMBL" id="KAF2257673.1"/>
    </source>
</evidence>
<dbReference type="SUPFAM" id="SSF53474">
    <property type="entry name" value="alpha/beta-Hydrolases"/>
    <property type="match status" value="1"/>
</dbReference>
<dbReference type="EMBL" id="ML986879">
    <property type="protein sequence ID" value="KAF2257673.1"/>
    <property type="molecule type" value="Genomic_DNA"/>
</dbReference>
<gene>
    <name evidence="2" type="ORF">CC78DRAFT_527489</name>
</gene>
<sequence>MSWISDLGAYFLSSNTKNPLIRAPAASTNKPPKCKYRLDNDSSNTVALPDGRILGYAQYGSQTGQPILYLHGLPGSRVEAASLHDIGLELGVRIIATDRPGYGWSSPHPGRTLLDFPKDLEHLAKHLELDTYSVLGVSGGGPYALASAAALPREKLKCVSIVCGIGPTDIGMSGANWVNWIGFTFGWRYSFVAAIRWFFRLEPAARLELTDEERFELHMQRMSRLTNEKDLEVLNDADFAQLFLRTARESYRQGFDAVTDDGRLICLDYGFRIEDIRSDLPVHLWYGKQDAHVPLNHGQQIAARLGDRAQLRVEDDTHASIWLKWKEEVLKDMIKST</sequence>
<organism evidence="2 3">
    <name type="scientific">Lojkania enalia</name>
    <dbReference type="NCBI Taxonomy" id="147567"/>
    <lineage>
        <taxon>Eukaryota</taxon>
        <taxon>Fungi</taxon>
        <taxon>Dikarya</taxon>
        <taxon>Ascomycota</taxon>
        <taxon>Pezizomycotina</taxon>
        <taxon>Dothideomycetes</taxon>
        <taxon>Pleosporomycetidae</taxon>
        <taxon>Pleosporales</taxon>
        <taxon>Pleosporales incertae sedis</taxon>
        <taxon>Lojkania</taxon>
    </lineage>
</organism>
<dbReference type="OrthoDB" id="294702at2759"/>
<proteinExistence type="predicted"/>
<comment type="caution">
    <text evidence="2">The sequence shown here is derived from an EMBL/GenBank/DDBJ whole genome shotgun (WGS) entry which is preliminary data.</text>
</comment>
<dbReference type="PANTHER" id="PTHR45763">
    <property type="entry name" value="HYDROLASE, ALPHA/BETA FOLD FAMILY PROTEIN, EXPRESSED-RELATED"/>
    <property type="match status" value="1"/>
</dbReference>
<name>A0A9P4JZ69_9PLEO</name>
<feature type="domain" description="AB hydrolase-1" evidence="1">
    <location>
        <begin position="66"/>
        <end position="323"/>
    </location>
</feature>
<dbReference type="Proteomes" id="UP000800093">
    <property type="component" value="Unassembled WGS sequence"/>
</dbReference>
<evidence type="ECO:0000259" key="1">
    <source>
        <dbReference type="Pfam" id="PF00561"/>
    </source>
</evidence>
<dbReference type="Pfam" id="PF00561">
    <property type="entry name" value="Abhydrolase_1"/>
    <property type="match status" value="1"/>
</dbReference>
<dbReference type="AlphaFoldDB" id="A0A9P4JZ69"/>
<keyword evidence="2" id="KW-0378">Hydrolase</keyword>
<reference evidence="3" key="1">
    <citation type="journal article" date="2020" name="Stud. Mycol.">
        <title>101 Dothideomycetes genomes: A test case for predicting lifestyles and emergence of pathogens.</title>
        <authorList>
            <person name="Haridas S."/>
            <person name="Albert R."/>
            <person name="Binder M."/>
            <person name="Bloem J."/>
            <person name="LaButti K."/>
            <person name="Salamov A."/>
            <person name="Andreopoulos B."/>
            <person name="Baker S."/>
            <person name="Barry K."/>
            <person name="Bills G."/>
            <person name="Bluhm B."/>
            <person name="Cannon C."/>
            <person name="Castanera R."/>
            <person name="Culley D."/>
            <person name="Daum C."/>
            <person name="Ezra D."/>
            <person name="Gonzalez J."/>
            <person name="Henrissat B."/>
            <person name="Kuo A."/>
            <person name="Liang C."/>
            <person name="Lipzen A."/>
            <person name="Lutzoni F."/>
            <person name="Magnuson J."/>
            <person name="Mondo S."/>
            <person name="Nolan M."/>
            <person name="Ohm R."/>
            <person name="Pangilinan J."/>
            <person name="Park H.-J."/>
            <person name="Ramirez L."/>
            <person name="Alfaro M."/>
            <person name="Sun H."/>
            <person name="Tritt A."/>
            <person name="Yoshinaga Y."/>
            <person name="Zwiers L.-H."/>
            <person name="Turgeon B."/>
            <person name="Goodwin S."/>
            <person name="Spatafora J."/>
            <person name="Crous P."/>
            <person name="Grigoriev I."/>
        </authorList>
    </citation>
    <scope>NUCLEOTIDE SEQUENCE [LARGE SCALE GENOMIC DNA]</scope>
    <source>
        <strain evidence="3">CBS 304.66</strain>
    </source>
</reference>
<accession>A0A9P4JZ69</accession>
<dbReference type="GO" id="GO:0016787">
    <property type="term" value="F:hydrolase activity"/>
    <property type="evidence" value="ECO:0007669"/>
    <property type="project" value="UniProtKB-KW"/>
</dbReference>
<dbReference type="InterPro" id="IPR029058">
    <property type="entry name" value="AB_hydrolase_fold"/>
</dbReference>